<feature type="DNA-binding region" description="OmpR/PhoB-type" evidence="7">
    <location>
        <begin position="136"/>
        <end position="237"/>
    </location>
</feature>
<evidence type="ECO:0000256" key="6">
    <source>
        <dbReference type="PROSITE-ProRule" id="PRU00169"/>
    </source>
</evidence>
<dbReference type="Proteomes" id="UP001233535">
    <property type="component" value="Unassembled WGS sequence"/>
</dbReference>
<keyword evidence="5" id="KW-0804">Transcription</keyword>
<evidence type="ECO:0000256" key="2">
    <source>
        <dbReference type="ARBA" id="ARBA00023012"/>
    </source>
</evidence>
<dbReference type="PROSITE" id="PS50110">
    <property type="entry name" value="RESPONSE_REGULATORY"/>
    <property type="match status" value="1"/>
</dbReference>
<dbReference type="Gene3D" id="3.40.50.2300">
    <property type="match status" value="1"/>
</dbReference>
<evidence type="ECO:0000256" key="4">
    <source>
        <dbReference type="ARBA" id="ARBA00023125"/>
    </source>
</evidence>
<keyword evidence="2" id="KW-0902">Two-component regulatory system</keyword>
<comment type="caution">
    <text evidence="10">The sequence shown here is derived from an EMBL/GenBank/DDBJ whole genome shotgun (WGS) entry which is preliminary data.</text>
</comment>
<keyword evidence="11" id="KW-1185">Reference proteome</keyword>
<name>A0ABU1CA41_9GAMM</name>
<evidence type="ECO:0000259" key="9">
    <source>
        <dbReference type="PROSITE" id="PS51755"/>
    </source>
</evidence>
<dbReference type="InterPro" id="IPR001867">
    <property type="entry name" value="OmpR/PhoB-type_DNA-bd"/>
</dbReference>
<keyword evidence="1 6" id="KW-0597">Phosphoprotein</keyword>
<dbReference type="InterPro" id="IPR001789">
    <property type="entry name" value="Sig_transdc_resp-reg_receiver"/>
</dbReference>
<evidence type="ECO:0000259" key="8">
    <source>
        <dbReference type="PROSITE" id="PS50110"/>
    </source>
</evidence>
<protein>
    <submittedName>
        <fullName evidence="10">Response regulator transcription factor</fullName>
    </submittedName>
</protein>
<evidence type="ECO:0000256" key="1">
    <source>
        <dbReference type="ARBA" id="ARBA00022553"/>
    </source>
</evidence>
<dbReference type="SMART" id="SM00862">
    <property type="entry name" value="Trans_reg_C"/>
    <property type="match status" value="1"/>
</dbReference>
<gene>
    <name evidence="10" type="ORF">P8609_03590</name>
</gene>
<feature type="domain" description="OmpR/PhoB-type" evidence="9">
    <location>
        <begin position="136"/>
        <end position="237"/>
    </location>
</feature>
<dbReference type="CDD" id="cd00383">
    <property type="entry name" value="trans_reg_C"/>
    <property type="match status" value="1"/>
</dbReference>
<dbReference type="Pfam" id="PF00486">
    <property type="entry name" value="Trans_reg_C"/>
    <property type="match status" value="1"/>
</dbReference>
<dbReference type="EMBL" id="JARUHG010000001">
    <property type="protein sequence ID" value="MDR0182052.1"/>
    <property type="molecule type" value="Genomic_DNA"/>
</dbReference>
<dbReference type="SUPFAM" id="SSF52172">
    <property type="entry name" value="CheY-like"/>
    <property type="match status" value="1"/>
</dbReference>
<dbReference type="InterPro" id="IPR039420">
    <property type="entry name" value="WalR-like"/>
</dbReference>
<evidence type="ECO:0000256" key="3">
    <source>
        <dbReference type="ARBA" id="ARBA00023015"/>
    </source>
</evidence>
<dbReference type="CDD" id="cd17574">
    <property type="entry name" value="REC_OmpR"/>
    <property type="match status" value="1"/>
</dbReference>
<dbReference type="Pfam" id="PF00072">
    <property type="entry name" value="Response_reg"/>
    <property type="match status" value="1"/>
</dbReference>
<keyword evidence="3" id="KW-0805">Transcription regulation</keyword>
<sequence>MAHRSVQAEAPPRGAANFKVALVEDDPDLLEELAGSLGEAEFDVIACPSAEAFWLVHAHTNFDLVVLDLGLPRESGLSVLRRLRERSDIGVVVLTARALPADHALSLSEGADAFLSKPVDLHVLEATLRSVARRMKPVATPPTLAWRLRGDGWSLCAPDGAIVELTAHERLLLEAVMQSPGRVVARDALLERLEQASEDVDPQRLDMVVHRLRKKVAQVGHRLPLRTLYRNGYVFQPDAASA</sequence>
<organism evidence="10 11">
    <name type="scientific">Lysobacter arvi</name>
    <dbReference type="NCBI Taxonomy" id="3038776"/>
    <lineage>
        <taxon>Bacteria</taxon>
        <taxon>Pseudomonadati</taxon>
        <taxon>Pseudomonadota</taxon>
        <taxon>Gammaproteobacteria</taxon>
        <taxon>Lysobacterales</taxon>
        <taxon>Lysobacteraceae</taxon>
        <taxon>Lysobacter</taxon>
    </lineage>
</organism>
<dbReference type="PROSITE" id="PS51755">
    <property type="entry name" value="OMPR_PHOB"/>
    <property type="match status" value="1"/>
</dbReference>
<evidence type="ECO:0000256" key="5">
    <source>
        <dbReference type="ARBA" id="ARBA00023163"/>
    </source>
</evidence>
<proteinExistence type="predicted"/>
<dbReference type="SMART" id="SM00448">
    <property type="entry name" value="REC"/>
    <property type="match status" value="1"/>
</dbReference>
<evidence type="ECO:0000313" key="11">
    <source>
        <dbReference type="Proteomes" id="UP001233535"/>
    </source>
</evidence>
<dbReference type="PANTHER" id="PTHR48111:SF1">
    <property type="entry name" value="TWO-COMPONENT RESPONSE REGULATOR ORR33"/>
    <property type="match status" value="1"/>
</dbReference>
<feature type="domain" description="Response regulatory" evidence="8">
    <location>
        <begin position="19"/>
        <end position="132"/>
    </location>
</feature>
<evidence type="ECO:0000256" key="7">
    <source>
        <dbReference type="PROSITE-ProRule" id="PRU01091"/>
    </source>
</evidence>
<reference evidence="10 11" key="1">
    <citation type="submission" date="2023-04" db="EMBL/GenBank/DDBJ databases">
        <title>Lysobacter sp. strain UC isolated from soil sample.</title>
        <authorList>
            <person name="Choksket S."/>
            <person name="Harshvardhan F."/>
            <person name="Rana R."/>
            <person name="Patil P.B."/>
            <person name="Korpole S."/>
        </authorList>
    </citation>
    <scope>NUCLEOTIDE SEQUENCE [LARGE SCALE GENOMIC DNA]</scope>
    <source>
        <strain evidence="10 11">UC</strain>
    </source>
</reference>
<dbReference type="InterPro" id="IPR016032">
    <property type="entry name" value="Sig_transdc_resp-reg_C-effctor"/>
</dbReference>
<feature type="modified residue" description="4-aspartylphosphate" evidence="6">
    <location>
        <position position="68"/>
    </location>
</feature>
<dbReference type="InterPro" id="IPR011006">
    <property type="entry name" value="CheY-like_superfamily"/>
</dbReference>
<dbReference type="InterPro" id="IPR036388">
    <property type="entry name" value="WH-like_DNA-bd_sf"/>
</dbReference>
<dbReference type="RefSeq" id="WP_309261213.1">
    <property type="nucleotide sequence ID" value="NZ_JARUHG010000001.1"/>
</dbReference>
<accession>A0ABU1CA41</accession>
<dbReference type="PANTHER" id="PTHR48111">
    <property type="entry name" value="REGULATOR OF RPOS"/>
    <property type="match status" value="1"/>
</dbReference>
<evidence type="ECO:0000313" key="10">
    <source>
        <dbReference type="EMBL" id="MDR0182052.1"/>
    </source>
</evidence>
<keyword evidence="4 7" id="KW-0238">DNA-binding</keyword>
<dbReference type="Gene3D" id="1.10.10.10">
    <property type="entry name" value="Winged helix-like DNA-binding domain superfamily/Winged helix DNA-binding domain"/>
    <property type="match status" value="1"/>
</dbReference>
<dbReference type="SUPFAM" id="SSF46894">
    <property type="entry name" value="C-terminal effector domain of the bipartite response regulators"/>
    <property type="match status" value="1"/>
</dbReference>